<comment type="caution">
    <text evidence="4">The sequence shown here is derived from an EMBL/GenBank/DDBJ whole genome shotgun (WGS) entry which is preliminary data.</text>
</comment>
<evidence type="ECO:0000313" key="5">
    <source>
        <dbReference type="EMBL" id="CAL4798222.1"/>
    </source>
</evidence>
<proteinExistence type="predicted"/>
<reference evidence="5 6" key="2">
    <citation type="submission" date="2024-05" db="EMBL/GenBank/DDBJ databases">
        <authorList>
            <person name="Chen Y."/>
            <person name="Shah S."/>
            <person name="Dougan E. K."/>
            <person name="Thang M."/>
            <person name="Chan C."/>
        </authorList>
    </citation>
    <scope>NUCLEOTIDE SEQUENCE [LARGE SCALE GENOMIC DNA]</scope>
</reference>
<dbReference type="Proteomes" id="UP001152797">
    <property type="component" value="Unassembled WGS sequence"/>
</dbReference>
<feature type="transmembrane region" description="Helical" evidence="3">
    <location>
        <begin position="12"/>
        <end position="34"/>
    </location>
</feature>
<dbReference type="InterPro" id="IPR002885">
    <property type="entry name" value="PPR_rpt"/>
</dbReference>
<evidence type="ECO:0000313" key="6">
    <source>
        <dbReference type="Proteomes" id="UP001152797"/>
    </source>
</evidence>
<dbReference type="Pfam" id="PF13812">
    <property type="entry name" value="PPR_3"/>
    <property type="match status" value="1"/>
</dbReference>
<dbReference type="PROSITE" id="PS51375">
    <property type="entry name" value="PPR"/>
    <property type="match status" value="6"/>
</dbReference>
<keyword evidence="1" id="KW-0677">Repeat</keyword>
<evidence type="ECO:0000256" key="3">
    <source>
        <dbReference type="SAM" id="Phobius"/>
    </source>
</evidence>
<dbReference type="AlphaFoldDB" id="A0A9P1DIM8"/>
<sequence length="1048" mass="116431">MLQSAESEADMSVIAMLWSCMNEAIWFGAGFLLFRLASRCNLIPAKLEPSKLFARDFKGKTSFSPKSSPAATRCPFTREICEDGDAGDHKAVLSKWDEWAAKGCTGRVPGSLEVAALEAVVEAMAILDPDRLRDMVQYLFEFSLVRPGTVHSLVSSILKVGRPEVAENFLEMLEADKRTQRSLSSTLKLRKLILGKFAAHGKVDKVKSILSKLEGDEYVSAANLAIRGFLEGRHTTVALQHLNELTNGGSQVQAATVSAMLASSNKDFPISNVLEALRGIELPADAAAAVMGACLKREDIETARTLETRLREHGQLSFAVLEPLLKLMAKHDEASSFGLLQEMVDRKFFLSEGFCGLLLSRCGEAHHIQFAEAVQKYLRERKMTSLATYKTLMKVYATSDNLSRACDLYYDVIEDGIVPDTVMYGCLVKFAVKCGRDDLSELLFNAALEKPQGNDVQNYMWLIRSAGQKHDVPRAVGLLRNLQQQVEYVDASVYNCVLDVCMNNAETELAETIFQEMVQKEVVTLVTYNTLLKGHSAQGKFERAKMLIQEMKAKGFSPNGASFNCLISAAVSAGRFQQAWTFYEDMLNCNISADSFTVCILLKIVRKAPHRPEAQRALAVLDNSKVDICKDEVLLNSVLDACIHLKDNRRLASVLRKFERATLKPSVTNYGLLIKAYACMKQINKCWTIWHEMTDKHQRGLIPSDVALSCMLDAIVTSGQVEEAVRLFEQWQTVVPPNTIIFSNLIKGFASQGDAERAMKMYERLKSHGLTMNLVAYSTLIDAQARAGNIEKAHALLEQMEKDGVKPNTVTYSSLVKGHCLKGDLDGALQVFHMMVAKGVKADTVMYNTILDGAVRASRFALCDQLIQEISQSGTDVSNFTLSIMVKMWGKRRQLEKAFAEVRKYSKAGTMQLDSKLCTCLISACFHNGAPEKALQALQEVKSLPNCDGPDVGTYEQLIEQLVKVRQSQEAACVALEATSLAADGSIKPLSASARVSQTLSLDFQIFFFRFRIHRRLRQLQRHLVQSGHSHLWNKLKDELQDSQLPTP</sequence>
<keyword evidence="6" id="KW-1185">Reference proteome</keyword>
<keyword evidence="3" id="KW-1133">Transmembrane helix</keyword>
<dbReference type="Pfam" id="PF13041">
    <property type="entry name" value="PPR_2"/>
    <property type="match status" value="2"/>
</dbReference>
<gene>
    <name evidence="4" type="ORF">C1SCF055_LOCUS36129</name>
</gene>
<evidence type="ECO:0000256" key="2">
    <source>
        <dbReference type="PROSITE-ProRule" id="PRU00708"/>
    </source>
</evidence>
<dbReference type="SUPFAM" id="SSF48452">
    <property type="entry name" value="TPR-like"/>
    <property type="match status" value="1"/>
</dbReference>
<dbReference type="InterPro" id="IPR011990">
    <property type="entry name" value="TPR-like_helical_dom_sf"/>
</dbReference>
<protein>
    <submittedName>
        <fullName evidence="5">Pentatricopeptide repeat-containing protein, chloroplastic</fullName>
    </submittedName>
</protein>
<reference evidence="4" key="1">
    <citation type="submission" date="2022-10" db="EMBL/GenBank/DDBJ databases">
        <authorList>
            <person name="Chen Y."/>
            <person name="Dougan E. K."/>
            <person name="Chan C."/>
            <person name="Rhodes N."/>
            <person name="Thang M."/>
        </authorList>
    </citation>
    <scope>NUCLEOTIDE SEQUENCE</scope>
</reference>
<dbReference type="PANTHER" id="PTHR47447:SF17">
    <property type="entry name" value="OS12G0638900 PROTEIN"/>
    <property type="match status" value="1"/>
</dbReference>
<feature type="repeat" description="PPR" evidence="2">
    <location>
        <begin position="385"/>
        <end position="419"/>
    </location>
</feature>
<dbReference type="Gene3D" id="1.25.40.10">
    <property type="entry name" value="Tetratricopeptide repeat domain"/>
    <property type="match status" value="5"/>
</dbReference>
<dbReference type="EMBL" id="CAMXCT030004968">
    <property type="protein sequence ID" value="CAL4798222.1"/>
    <property type="molecule type" value="Genomic_DNA"/>
</dbReference>
<dbReference type="OrthoDB" id="185373at2759"/>
<dbReference type="Pfam" id="PF01535">
    <property type="entry name" value="PPR"/>
    <property type="match status" value="5"/>
</dbReference>
<accession>A0A9P1DIM8</accession>
<dbReference type="EMBL" id="CAMXCT010004968">
    <property type="protein sequence ID" value="CAI4010910.1"/>
    <property type="molecule type" value="Genomic_DNA"/>
</dbReference>
<dbReference type="PANTHER" id="PTHR47447">
    <property type="entry name" value="OS03G0856100 PROTEIN"/>
    <property type="match status" value="1"/>
</dbReference>
<evidence type="ECO:0000256" key="1">
    <source>
        <dbReference type="ARBA" id="ARBA00022737"/>
    </source>
</evidence>
<feature type="repeat" description="PPR" evidence="2">
    <location>
        <begin position="773"/>
        <end position="807"/>
    </location>
</feature>
<name>A0A9P1DIM8_9DINO</name>
<dbReference type="NCBIfam" id="TIGR00756">
    <property type="entry name" value="PPR"/>
    <property type="match status" value="7"/>
</dbReference>
<feature type="repeat" description="PPR" evidence="2">
    <location>
        <begin position="524"/>
        <end position="558"/>
    </location>
</feature>
<feature type="repeat" description="PPR" evidence="2">
    <location>
        <begin position="559"/>
        <end position="593"/>
    </location>
</feature>
<keyword evidence="3" id="KW-0812">Transmembrane</keyword>
<feature type="repeat" description="PPR" evidence="2">
    <location>
        <begin position="808"/>
        <end position="842"/>
    </location>
</feature>
<evidence type="ECO:0000313" key="4">
    <source>
        <dbReference type="EMBL" id="CAI4010910.1"/>
    </source>
</evidence>
<keyword evidence="3" id="KW-0472">Membrane</keyword>
<dbReference type="EMBL" id="CAMXCT020004968">
    <property type="protein sequence ID" value="CAL1164285.1"/>
    <property type="molecule type" value="Genomic_DNA"/>
</dbReference>
<feature type="repeat" description="PPR" evidence="2">
    <location>
        <begin position="738"/>
        <end position="772"/>
    </location>
</feature>
<organism evidence="4">
    <name type="scientific">Cladocopium goreaui</name>
    <dbReference type="NCBI Taxonomy" id="2562237"/>
    <lineage>
        <taxon>Eukaryota</taxon>
        <taxon>Sar</taxon>
        <taxon>Alveolata</taxon>
        <taxon>Dinophyceae</taxon>
        <taxon>Suessiales</taxon>
        <taxon>Symbiodiniaceae</taxon>
        <taxon>Cladocopium</taxon>
    </lineage>
</organism>